<dbReference type="Gene3D" id="3.40.50.2300">
    <property type="match status" value="1"/>
</dbReference>
<evidence type="ECO:0000256" key="2">
    <source>
        <dbReference type="SAM" id="Coils"/>
    </source>
</evidence>
<organism evidence="5 6">
    <name type="scientific">Balneatrix alpica</name>
    <dbReference type="NCBI Taxonomy" id="75684"/>
    <lineage>
        <taxon>Bacteria</taxon>
        <taxon>Pseudomonadati</taxon>
        <taxon>Pseudomonadota</taxon>
        <taxon>Gammaproteobacteria</taxon>
        <taxon>Oceanospirillales</taxon>
        <taxon>Balneatrichaceae</taxon>
        <taxon>Balneatrix</taxon>
    </lineage>
</organism>
<accession>A0ABV5Z7C9</accession>
<evidence type="ECO:0000259" key="4">
    <source>
        <dbReference type="PROSITE" id="PS51832"/>
    </source>
</evidence>
<keyword evidence="2" id="KW-0175">Coiled coil</keyword>
<feature type="coiled-coil region" evidence="2">
    <location>
        <begin position="122"/>
        <end position="178"/>
    </location>
</feature>
<dbReference type="SUPFAM" id="SSF52172">
    <property type="entry name" value="CheY-like"/>
    <property type="match status" value="1"/>
</dbReference>
<gene>
    <name evidence="5" type="ORF">ACFFLH_01790</name>
</gene>
<dbReference type="InterPro" id="IPR011006">
    <property type="entry name" value="CheY-like_superfamily"/>
</dbReference>
<dbReference type="SMART" id="SM00448">
    <property type="entry name" value="REC"/>
    <property type="match status" value="1"/>
</dbReference>
<dbReference type="PANTHER" id="PTHR45228:SF8">
    <property type="entry name" value="TWO-COMPONENT RESPONSE REGULATOR-RELATED"/>
    <property type="match status" value="1"/>
</dbReference>
<dbReference type="RefSeq" id="WP_027313250.1">
    <property type="nucleotide sequence ID" value="NZ_JAUESS010000002.1"/>
</dbReference>
<dbReference type="PROSITE" id="PS50110">
    <property type="entry name" value="RESPONSE_REGULATORY"/>
    <property type="match status" value="1"/>
</dbReference>
<feature type="modified residue" description="4-aspartylphosphate" evidence="1">
    <location>
        <position position="54"/>
    </location>
</feature>
<dbReference type="CDD" id="cd17569">
    <property type="entry name" value="REC_HupR-like"/>
    <property type="match status" value="1"/>
</dbReference>
<protein>
    <submittedName>
        <fullName evidence="5">HD domain-containing phosphohydrolase</fullName>
    </submittedName>
</protein>
<evidence type="ECO:0000313" key="6">
    <source>
        <dbReference type="Proteomes" id="UP001589628"/>
    </source>
</evidence>
<dbReference type="Pfam" id="PF00072">
    <property type="entry name" value="Response_reg"/>
    <property type="match status" value="1"/>
</dbReference>
<dbReference type="Pfam" id="PF13487">
    <property type="entry name" value="HD_5"/>
    <property type="match status" value="1"/>
</dbReference>
<sequence length="429" mass="48188">MSVWRILCVDDEPSVLSSLKRLLRAGNYEVLTADSGAQGLELLKIHPIQVVISDMRMPGMSGAEFLAQVAQLYPETTRVLLTGYADMESTISAVNHGQIHRYVQKPWNNEELLLALDDIIERQRLRFENAFLLKEVERQNEELKELNASLEQRVRQRTQQLHQSVKKLEKMHEQAQHNYKTTVKTFYNLISINPKLGGMPAVKTSELCKLMALELGLPQQDVNNISLAGLLHQMGLLGATPEVLAKPLSELSKEQQEQYKLHPLRASIALAPADSLAPIALIIRHQYENFDGSGVPDELHEEQIPLGSRILAIARDYFAAMTGKLSPQRASSQGAIDRLHLSAETLYDPDLLKLLPSAVAKLEHDALKNNEILIKVDQLKEGMQLARNLYNHTQMLLLPEGHRFTTATINRVKAQEKSEGVSLALYILE</sequence>
<dbReference type="EMBL" id="JBHLZN010000001">
    <property type="protein sequence ID" value="MFB9885145.1"/>
    <property type="molecule type" value="Genomic_DNA"/>
</dbReference>
<keyword evidence="1" id="KW-0597">Phosphoprotein</keyword>
<dbReference type="PANTHER" id="PTHR45228">
    <property type="entry name" value="CYCLIC DI-GMP PHOSPHODIESTERASE TM_0186-RELATED"/>
    <property type="match status" value="1"/>
</dbReference>
<feature type="domain" description="Response regulatory" evidence="3">
    <location>
        <begin position="5"/>
        <end position="120"/>
    </location>
</feature>
<reference evidence="5 6" key="1">
    <citation type="submission" date="2024-09" db="EMBL/GenBank/DDBJ databases">
        <authorList>
            <person name="Sun Q."/>
            <person name="Mori K."/>
        </authorList>
    </citation>
    <scope>NUCLEOTIDE SEQUENCE [LARGE SCALE GENOMIC DNA]</scope>
    <source>
        <strain evidence="5 6">ATCC 51285</strain>
    </source>
</reference>
<dbReference type="InterPro" id="IPR001789">
    <property type="entry name" value="Sig_transdc_resp-reg_receiver"/>
</dbReference>
<dbReference type="Proteomes" id="UP001589628">
    <property type="component" value="Unassembled WGS sequence"/>
</dbReference>
<name>A0ABV5Z7C9_9GAMM</name>
<evidence type="ECO:0000313" key="5">
    <source>
        <dbReference type="EMBL" id="MFB9885145.1"/>
    </source>
</evidence>
<dbReference type="Gene3D" id="1.10.3210.10">
    <property type="entry name" value="Hypothetical protein af1432"/>
    <property type="match status" value="1"/>
</dbReference>
<dbReference type="InterPro" id="IPR052020">
    <property type="entry name" value="Cyclic_di-GMP/3'3'-cGAMP_PDE"/>
</dbReference>
<evidence type="ECO:0000259" key="3">
    <source>
        <dbReference type="PROSITE" id="PS50110"/>
    </source>
</evidence>
<feature type="domain" description="HD-GYP" evidence="4">
    <location>
        <begin position="175"/>
        <end position="371"/>
    </location>
</feature>
<dbReference type="PROSITE" id="PS51832">
    <property type="entry name" value="HD_GYP"/>
    <property type="match status" value="1"/>
</dbReference>
<dbReference type="InterPro" id="IPR037522">
    <property type="entry name" value="HD_GYP_dom"/>
</dbReference>
<dbReference type="SUPFAM" id="SSF109604">
    <property type="entry name" value="HD-domain/PDEase-like"/>
    <property type="match status" value="1"/>
</dbReference>
<evidence type="ECO:0000256" key="1">
    <source>
        <dbReference type="PROSITE-ProRule" id="PRU00169"/>
    </source>
</evidence>
<proteinExistence type="predicted"/>
<keyword evidence="6" id="KW-1185">Reference proteome</keyword>
<comment type="caution">
    <text evidence="5">The sequence shown here is derived from an EMBL/GenBank/DDBJ whole genome shotgun (WGS) entry which is preliminary data.</text>
</comment>